<proteinExistence type="inferred from homology"/>
<comment type="caution">
    <text evidence="14">The sequence shown here is derived from an EMBL/GenBank/DDBJ whole genome shotgun (WGS) entry which is preliminary data.</text>
</comment>
<evidence type="ECO:0000256" key="2">
    <source>
        <dbReference type="ARBA" id="ARBA00022741"/>
    </source>
</evidence>
<dbReference type="PROSITE" id="PS51192">
    <property type="entry name" value="HELICASE_ATP_BIND_1"/>
    <property type="match status" value="1"/>
</dbReference>
<sequence>MAAPEGSEQPTAFTDLGLDPRLLRALEKREYTKPTPVQAACVPAALEGKDIIARAHTGSGKTLAYLLPALNKILALPKDRQRAGWQALIYVPTRELCEQVKDEAVAIASKCSADIRVSSLATDSAAVQRDILLRIGQIVVSTPGQVAQALKEGRLRAQALQPDERMRRPGLSTLVLDEADLMLSMPGYEEDLQAVAPLVPRGCQCMLMSATMNADVERLQKLVLHNPVTLNLLATGNSEKAAPGPGSAAEIEHFSIATDRRSKLLQTMVLLRLGLVRKKVLLFVNSINEGFRLRLFLEAFGIRSAVLNAELPLNSRHHILQEFNKGIFDYLIATDDPAKREEHADLNERAAAKADSAPPQKGKKRKGTDAEKQQLQQRKRMKKAEQDGEFGVIRGIDFKGVRTVINVDAPDTVQAYVHRVGRTGRAGQAGTAITLFADKDEPLRQELAQELGHKSASASDGNEASEEGLSAFTKLTQASVEALRYRGEDVEKSLTKNTVKEARAKELRLELLNSKRLQAHFEEHPADLALLKHDKPLAKTTSASHLKVLPAYLRDAAGMKKSSFSGNTGRGTLPYKQRQKSSKTADPLKGGVFMRAPKKGGDVGEPLTEVEAKAQEEGAKLAKKLAKKQGGAFVPKRNVRTAKNFRRQ</sequence>
<dbReference type="InterPro" id="IPR014001">
    <property type="entry name" value="Helicase_ATP-bd"/>
</dbReference>
<feature type="domain" description="DEAD-box RNA helicase Q" evidence="13">
    <location>
        <begin position="11"/>
        <end position="39"/>
    </location>
</feature>
<evidence type="ECO:0000256" key="6">
    <source>
        <dbReference type="ARBA" id="ARBA00022884"/>
    </source>
</evidence>
<dbReference type="SUPFAM" id="SSF52540">
    <property type="entry name" value="P-loop containing nucleoside triphosphate hydrolases"/>
    <property type="match status" value="2"/>
</dbReference>
<evidence type="ECO:0000313" key="15">
    <source>
        <dbReference type="Proteomes" id="UP001497392"/>
    </source>
</evidence>
<keyword evidence="6" id="KW-0694">RNA-binding</keyword>
<feature type="region of interest" description="Disordered" evidence="10">
    <location>
        <begin position="562"/>
        <end position="607"/>
    </location>
</feature>
<evidence type="ECO:0000256" key="4">
    <source>
        <dbReference type="ARBA" id="ARBA00022806"/>
    </source>
</evidence>
<keyword evidence="4" id="KW-0347">Helicase</keyword>
<feature type="compositionally biased region" description="Basic residues" evidence="10">
    <location>
        <begin position="637"/>
        <end position="648"/>
    </location>
</feature>
<keyword evidence="15" id="KW-1185">Reference proteome</keyword>
<keyword evidence="3" id="KW-0378">Hydrolase</keyword>
<dbReference type="InterPro" id="IPR011545">
    <property type="entry name" value="DEAD/DEAH_box_helicase_dom"/>
</dbReference>
<dbReference type="SMART" id="SM00490">
    <property type="entry name" value="HELICc"/>
    <property type="match status" value="1"/>
</dbReference>
<evidence type="ECO:0000313" key="14">
    <source>
        <dbReference type="EMBL" id="CAL5227903.1"/>
    </source>
</evidence>
<feature type="compositionally biased region" description="Basic and acidic residues" evidence="10">
    <location>
        <begin position="341"/>
        <end position="352"/>
    </location>
</feature>
<keyword evidence="2" id="KW-0547">Nucleotide-binding</keyword>
<evidence type="ECO:0000256" key="7">
    <source>
        <dbReference type="ARBA" id="ARBA00038041"/>
    </source>
</evidence>
<dbReference type="Gene3D" id="3.40.50.300">
    <property type="entry name" value="P-loop containing nucleotide triphosphate hydrolases"/>
    <property type="match status" value="2"/>
</dbReference>
<name>A0ABP1GCI9_9CHLO</name>
<evidence type="ECO:0000259" key="13">
    <source>
        <dbReference type="PROSITE" id="PS51195"/>
    </source>
</evidence>
<feature type="region of interest" description="Disordered" evidence="10">
    <location>
        <begin position="341"/>
        <end position="386"/>
    </location>
</feature>
<evidence type="ECO:0000259" key="12">
    <source>
        <dbReference type="PROSITE" id="PS51194"/>
    </source>
</evidence>
<comment type="catalytic activity">
    <reaction evidence="8">
        <text>ATP + H2O = ADP + phosphate + H(+)</text>
        <dbReference type="Rhea" id="RHEA:13065"/>
        <dbReference type="ChEBI" id="CHEBI:15377"/>
        <dbReference type="ChEBI" id="CHEBI:15378"/>
        <dbReference type="ChEBI" id="CHEBI:30616"/>
        <dbReference type="ChEBI" id="CHEBI:43474"/>
        <dbReference type="ChEBI" id="CHEBI:456216"/>
        <dbReference type="EC" id="3.6.4.13"/>
    </reaction>
</comment>
<dbReference type="PANTHER" id="PTHR47959">
    <property type="entry name" value="ATP-DEPENDENT RNA HELICASE RHLE-RELATED"/>
    <property type="match status" value="1"/>
</dbReference>
<dbReference type="SMART" id="SM00487">
    <property type="entry name" value="DEXDc"/>
    <property type="match status" value="1"/>
</dbReference>
<dbReference type="InterPro" id="IPR027417">
    <property type="entry name" value="P-loop_NTPase"/>
</dbReference>
<dbReference type="InterPro" id="IPR001650">
    <property type="entry name" value="Helicase_C-like"/>
</dbReference>
<evidence type="ECO:0000256" key="9">
    <source>
        <dbReference type="PROSITE-ProRule" id="PRU00552"/>
    </source>
</evidence>
<dbReference type="EC" id="3.6.4.13" evidence="1"/>
<dbReference type="CDD" id="cd18787">
    <property type="entry name" value="SF2_C_DEAD"/>
    <property type="match status" value="1"/>
</dbReference>
<reference evidence="14 15" key="1">
    <citation type="submission" date="2024-06" db="EMBL/GenBank/DDBJ databases">
        <authorList>
            <person name="Kraege A."/>
            <person name="Thomma B."/>
        </authorList>
    </citation>
    <scope>NUCLEOTIDE SEQUENCE [LARGE SCALE GENOMIC DNA]</scope>
</reference>
<protein>
    <recommendedName>
        <fullName evidence="1">RNA helicase</fullName>
        <ecNumber evidence="1">3.6.4.13</ecNumber>
    </recommendedName>
</protein>
<evidence type="ECO:0000259" key="11">
    <source>
        <dbReference type="PROSITE" id="PS51192"/>
    </source>
</evidence>
<organism evidence="14 15">
    <name type="scientific">Coccomyxa viridis</name>
    <dbReference type="NCBI Taxonomy" id="1274662"/>
    <lineage>
        <taxon>Eukaryota</taxon>
        <taxon>Viridiplantae</taxon>
        <taxon>Chlorophyta</taxon>
        <taxon>core chlorophytes</taxon>
        <taxon>Trebouxiophyceae</taxon>
        <taxon>Trebouxiophyceae incertae sedis</taxon>
        <taxon>Coccomyxaceae</taxon>
        <taxon>Coccomyxa</taxon>
    </lineage>
</organism>
<dbReference type="Pfam" id="PF00270">
    <property type="entry name" value="DEAD"/>
    <property type="match status" value="1"/>
</dbReference>
<evidence type="ECO:0000256" key="3">
    <source>
        <dbReference type="ARBA" id="ARBA00022801"/>
    </source>
</evidence>
<accession>A0ABP1GCI9</accession>
<feature type="region of interest" description="Disordered" evidence="10">
    <location>
        <begin position="628"/>
        <end position="648"/>
    </location>
</feature>
<gene>
    <name evidence="14" type="primary">g10945</name>
    <name evidence="14" type="ORF">VP750_LOCUS9809</name>
</gene>
<dbReference type="Pfam" id="PF00271">
    <property type="entry name" value="Helicase_C"/>
    <property type="match status" value="2"/>
</dbReference>
<feature type="domain" description="Helicase ATP-binding" evidence="11">
    <location>
        <begin position="42"/>
        <end position="230"/>
    </location>
</feature>
<dbReference type="PROSITE" id="PS51194">
    <property type="entry name" value="HELICASE_CTER"/>
    <property type="match status" value="1"/>
</dbReference>
<comment type="similarity">
    <text evidence="7">Belongs to the DEAD box helicase family. DDX56/DBP9 subfamily.</text>
</comment>
<dbReference type="EMBL" id="CAXHTA020000017">
    <property type="protein sequence ID" value="CAL5227903.1"/>
    <property type="molecule type" value="Genomic_DNA"/>
</dbReference>
<evidence type="ECO:0000256" key="8">
    <source>
        <dbReference type="ARBA" id="ARBA00047984"/>
    </source>
</evidence>
<dbReference type="PANTHER" id="PTHR47959:SF21">
    <property type="entry name" value="DEAD-BOX HELICASE 56"/>
    <property type="match status" value="1"/>
</dbReference>
<evidence type="ECO:0000256" key="5">
    <source>
        <dbReference type="ARBA" id="ARBA00022840"/>
    </source>
</evidence>
<evidence type="ECO:0000256" key="10">
    <source>
        <dbReference type="SAM" id="MobiDB-lite"/>
    </source>
</evidence>
<dbReference type="InterPro" id="IPR014014">
    <property type="entry name" value="RNA_helicase_DEAD_Q_motif"/>
</dbReference>
<evidence type="ECO:0000256" key="1">
    <source>
        <dbReference type="ARBA" id="ARBA00012552"/>
    </source>
</evidence>
<feature type="short sequence motif" description="Q motif" evidence="9">
    <location>
        <begin position="11"/>
        <end position="39"/>
    </location>
</feature>
<dbReference type="Proteomes" id="UP001497392">
    <property type="component" value="Unassembled WGS sequence"/>
</dbReference>
<keyword evidence="5" id="KW-0067">ATP-binding</keyword>
<dbReference type="InterPro" id="IPR050079">
    <property type="entry name" value="DEAD_box_RNA_helicase"/>
</dbReference>
<dbReference type="PROSITE" id="PS51195">
    <property type="entry name" value="Q_MOTIF"/>
    <property type="match status" value="1"/>
</dbReference>
<feature type="domain" description="Helicase C-terminal" evidence="12">
    <location>
        <begin position="263"/>
        <end position="470"/>
    </location>
</feature>